<sequence length="104" mass="11657">MPTYGSRYCHSMRALPSKRFCPFNYLTPGGAAANSLNLWLIAFIGRTPVLRTGSRPSEVSGGGSSFGCHHEKPRVFGRKWEQLAPVTRPRLSGLNLLQKRRRDQ</sequence>
<dbReference type="AlphaFoldDB" id="A0A4Z2I0E9"/>
<gene>
    <name evidence="1" type="ORF">EYF80_019037</name>
</gene>
<dbReference type="Proteomes" id="UP000314294">
    <property type="component" value="Unassembled WGS sequence"/>
</dbReference>
<keyword evidence="2" id="KW-1185">Reference proteome</keyword>
<evidence type="ECO:0000313" key="2">
    <source>
        <dbReference type="Proteomes" id="UP000314294"/>
    </source>
</evidence>
<name>A0A4Z2I0E9_9TELE</name>
<evidence type="ECO:0000313" key="1">
    <source>
        <dbReference type="EMBL" id="TNN70754.1"/>
    </source>
</evidence>
<comment type="caution">
    <text evidence="1">The sequence shown here is derived from an EMBL/GenBank/DDBJ whole genome shotgun (WGS) entry which is preliminary data.</text>
</comment>
<organism evidence="1 2">
    <name type="scientific">Liparis tanakae</name>
    <name type="common">Tanaka's snailfish</name>
    <dbReference type="NCBI Taxonomy" id="230148"/>
    <lineage>
        <taxon>Eukaryota</taxon>
        <taxon>Metazoa</taxon>
        <taxon>Chordata</taxon>
        <taxon>Craniata</taxon>
        <taxon>Vertebrata</taxon>
        <taxon>Euteleostomi</taxon>
        <taxon>Actinopterygii</taxon>
        <taxon>Neopterygii</taxon>
        <taxon>Teleostei</taxon>
        <taxon>Neoteleostei</taxon>
        <taxon>Acanthomorphata</taxon>
        <taxon>Eupercaria</taxon>
        <taxon>Perciformes</taxon>
        <taxon>Cottioidei</taxon>
        <taxon>Cottales</taxon>
        <taxon>Liparidae</taxon>
        <taxon>Liparis</taxon>
    </lineage>
</organism>
<accession>A0A4Z2I0E9</accession>
<protein>
    <submittedName>
        <fullName evidence="1">Uncharacterized protein</fullName>
    </submittedName>
</protein>
<dbReference type="EMBL" id="SRLO01000159">
    <property type="protein sequence ID" value="TNN70754.1"/>
    <property type="molecule type" value="Genomic_DNA"/>
</dbReference>
<reference evidence="1 2" key="1">
    <citation type="submission" date="2019-03" db="EMBL/GenBank/DDBJ databases">
        <title>First draft genome of Liparis tanakae, snailfish: a comprehensive survey of snailfish specific genes.</title>
        <authorList>
            <person name="Kim W."/>
            <person name="Song I."/>
            <person name="Jeong J.-H."/>
            <person name="Kim D."/>
            <person name="Kim S."/>
            <person name="Ryu S."/>
            <person name="Song J.Y."/>
            <person name="Lee S.K."/>
        </authorList>
    </citation>
    <scope>NUCLEOTIDE SEQUENCE [LARGE SCALE GENOMIC DNA]</scope>
    <source>
        <tissue evidence="1">Muscle</tissue>
    </source>
</reference>
<proteinExistence type="predicted"/>